<keyword evidence="2" id="KW-1133">Transmembrane helix</keyword>
<evidence type="ECO:0000256" key="2">
    <source>
        <dbReference type="SAM" id="Phobius"/>
    </source>
</evidence>
<keyword evidence="5" id="KW-1185">Reference proteome</keyword>
<feature type="transmembrane region" description="Helical" evidence="2">
    <location>
        <begin position="293"/>
        <end position="312"/>
    </location>
</feature>
<comment type="caution">
    <text evidence="4">The sequence shown here is derived from an EMBL/GenBank/DDBJ whole genome shotgun (WGS) entry which is preliminary data.</text>
</comment>
<feature type="domain" description="Saccharopine dehydrogenase NADP binding" evidence="3">
    <location>
        <begin position="7"/>
        <end position="136"/>
    </location>
</feature>
<sequence>MSKTSDILVLGATGLTGRQATRFLAAHPDRTSKKFTLAIAARSKQKLDALVSDLSLAEDIGTLTLDVTNEDAVNEVVKQTRIVVNTVGPYYRWGTPVVRACARHGIHYVDLTGESLWVAQIIRELHNQATETRSIIVPACGLDSIPSDISVYIANKALKDFDPSLHITTTTTVYEQVDGIISSGTLNSSIVLRLAPKAEREMVFKDYLLSPVEGARCPQPRPLYKVKVPGKPSRSVVGSFWMMALPNRSIVQRSWGLLEQEFLSNESPSAEVARARYGPSVVYDEFLKTRGSISAVFLTMTMGLFWGLLGFAPFRSLILRVLPGNNGIKTDEDLEKGMFKTTNVTTSSTSANRPKPVQVTTTLTGKGDPGYLLSPILMAECALPLLNTDALPELARRGGILTPATAFGDVLVERLEANERFTVQYQVHTTEDKTA</sequence>
<reference evidence="4 5" key="1">
    <citation type="submission" date="2024-05" db="EMBL/GenBank/DDBJ databases">
        <title>A draft genome resource for the thread blight pathogen Marasmius tenuissimus strain MS-2.</title>
        <authorList>
            <person name="Yulfo-Soto G.E."/>
            <person name="Baruah I.K."/>
            <person name="Amoako-Attah I."/>
            <person name="Bukari Y."/>
            <person name="Meinhardt L.W."/>
            <person name="Bailey B.A."/>
            <person name="Cohen S.P."/>
        </authorList>
    </citation>
    <scope>NUCLEOTIDE SEQUENCE [LARGE SCALE GENOMIC DNA]</scope>
    <source>
        <strain evidence="4 5">MS-2</strain>
    </source>
</reference>
<evidence type="ECO:0000256" key="1">
    <source>
        <dbReference type="ARBA" id="ARBA00038048"/>
    </source>
</evidence>
<protein>
    <recommendedName>
        <fullName evidence="3">Saccharopine dehydrogenase NADP binding domain-containing protein</fullName>
    </recommendedName>
</protein>
<dbReference type="Proteomes" id="UP001437256">
    <property type="component" value="Unassembled WGS sequence"/>
</dbReference>
<evidence type="ECO:0000313" key="4">
    <source>
        <dbReference type="EMBL" id="KAL0065576.1"/>
    </source>
</evidence>
<dbReference type="EMBL" id="JBBXMP010000046">
    <property type="protein sequence ID" value="KAL0065576.1"/>
    <property type="molecule type" value="Genomic_DNA"/>
</dbReference>
<organism evidence="4 5">
    <name type="scientific">Marasmius tenuissimus</name>
    <dbReference type="NCBI Taxonomy" id="585030"/>
    <lineage>
        <taxon>Eukaryota</taxon>
        <taxon>Fungi</taxon>
        <taxon>Dikarya</taxon>
        <taxon>Basidiomycota</taxon>
        <taxon>Agaricomycotina</taxon>
        <taxon>Agaricomycetes</taxon>
        <taxon>Agaricomycetidae</taxon>
        <taxon>Agaricales</taxon>
        <taxon>Marasmiineae</taxon>
        <taxon>Marasmiaceae</taxon>
        <taxon>Marasmius</taxon>
    </lineage>
</organism>
<comment type="similarity">
    <text evidence="1">Belongs to the saccharopine dehydrogenase family.</text>
</comment>
<keyword evidence="2" id="KW-0812">Transmembrane</keyword>
<gene>
    <name evidence="4" type="ORF">AAF712_007487</name>
</gene>
<name>A0ABR2ZVH2_9AGAR</name>
<dbReference type="PANTHER" id="PTHR12286">
    <property type="entry name" value="SACCHAROPINE DEHYDROGENASE-LIKE OXIDOREDUCTASE"/>
    <property type="match status" value="1"/>
</dbReference>
<dbReference type="InterPro" id="IPR051276">
    <property type="entry name" value="Saccharopine_DH-like_oxidrdct"/>
</dbReference>
<evidence type="ECO:0000313" key="5">
    <source>
        <dbReference type="Proteomes" id="UP001437256"/>
    </source>
</evidence>
<accession>A0ABR2ZVH2</accession>
<dbReference type="Pfam" id="PF03435">
    <property type="entry name" value="Sacchrp_dh_NADP"/>
    <property type="match status" value="1"/>
</dbReference>
<proteinExistence type="inferred from homology"/>
<dbReference type="PANTHER" id="PTHR12286:SF5">
    <property type="entry name" value="SACCHAROPINE DEHYDROGENASE-LIKE OXIDOREDUCTASE"/>
    <property type="match status" value="1"/>
</dbReference>
<dbReference type="InterPro" id="IPR005097">
    <property type="entry name" value="Sacchrp_dh_NADP-bd"/>
</dbReference>
<evidence type="ECO:0000259" key="3">
    <source>
        <dbReference type="Pfam" id="PF03435"/>
    </source>
</evidence>
<keyword evidence="2" id="KW-0472">Membrane</keyword>
<dbReference type="InterPro" id="IPR036291">
    <property type="entry name" value="NAD(P)-bd_dom_sf"/>
</dbReference>
<dbReference type="SUPFAM" id="SSF51735">
    <property type="entry name" value="NAD(P)-binding Rossmann-fold domains"/>
    <property type="match status" value="1"/>
</dbReference>
<dbReference type="Gene3D" id="3.40.50.720">
    <property type="entry name" value="NAD(P)-binding Rossmann-like Domain"/>
    <property type="match status" value="1"/>
</dbReference>